<organism evidence="1 2">
    <name type="scientific">Dendrobium chrysotoxum</name>
    <name type="common">Orchid</name>
    <dbReference type="NCBI Taxonomy" id="161865"/>
    <lineage>
        <taxon>Eukaryota</taxon>
        <taxon>Viridiplantae</taxon>
        <taxon>Streptophyta</taxon>
        <taxon>Embryophyta</taxon>
        <taxon>Tracheophyta</taxon>
        <taxon>Spermatophyta</taxon>
        <taxon>Magnoliopsida</taxon>
        <taxon>Liliopsida</taxon>
        <taxon>Asparagales</taxon>
        <taxon>Orchidaceae</taxon>
        <taxon>Epidendroideae</taxon>
        <taxon>Malaxideae</taxon>
        <taxon>Dendrobiinae</taxon>
        <taxon>Dendrobium</taxon>
    </lineage>
</organism>
<reference evidence="1 2" key="1">
    <citation type="journal article" date="2021" name="Hortic Res">
        <title>Chromosome-scale assembly of the Dendrobium chrysotoxum genome enhances the understanding of orchid evolution.</title>
        <authorList>
            <person name="Zhang Y."/>
            <person name="Zhang G.Q."/>
            <person name="Zhang D."/>
            <person name="Liu X.D."/>
            <person name="Xu X.Y."/>
            <person name="Sun W.H."/>
            <person name="Yu X."/>
            <person name="Zhu X."/>
            <person name="Wang Z.W."/>
            <person name="Zhao X."/>
            <person name="Zhong W.Y."/>
            <person name="Chen H."/>
            <person name="Yin W.L."/>
            <person name="Huang T."/>
            <person name="Niu S.C."/>
            <person name="Liu Z.J."/>
        </authorList>
    </citation>
    <scope>NUCLEOTIDE SEQUENCE [LARGE SCALE GENOMIC DNA]</scope>
    <source>
        <strain evidence="1">Lindl</strain>
    </source>
</reference>
<gene>
    <name evidence="1" type="ORF">IEQ34_014894</name>
</gene>
<accession>A0AAV7GL63</accession>
<evidence type="ECO:0000313" key="2">
    <source>
        <dbReference type="Proteomes" id="UP000775213"/>
    </source>
</evidence>
<dbReference type="AlphaFoldDB" id="A0AAV7GL63"/>
<sequence>MKGKKSEGHGRSLFYEYVHDRELIKREKTSCCFNLLLRVHLERGRMDAYSSDEEKIEQPKSEVEIHLEVRKDAFARYMDMLLDRAFEILEEKDDPQEEEEDD</sequence>
<protein>
    <submittedName>
        <fullName evidence="1">Uncharacterized protein</fullName>
    </submittedName>
</protein>
<name>A0AAV7GL63_DENCH</name>
<evidence type="ECO:0000313" key="1">
    <source>
        <dbReference type="EMBL" id="KAH0456987.1"/>
    </source>
</evidence>
<comment type="caution">
    <text evidence="1">The sequence shown here is derived from an EMBL/GenBank/DDBJ whole genome shotgun (WGS) entry which is preliminary data.</text>
</comment>
<proteinExistence type="predicted"/>
<dbReference type="EMBL" id="JAGFBR010000013">
    <property type="protein sequence ID" value="KAH0456987.1"/>
    <property type="molecule type" value="Genomic_DNA"/>
</dbReference>
<keyword evidence="2" id="KW-1185">Reference proteome</keyword>
<dbReference type="Proteomes" id="UP000775213">
    <property type="component" value="Unassembled WGS sequence"/>
</dbReference>